<evidence type="ECO:0000313" key="1">
    <source>
        <dbReference type="EMBL" id="KAF2149446.1"/>
    </source>
</evidence>
<proteinExistence type="predicted"/>
<reference evidence="1" key="1">
    <citation type="journal article" date="2020" name="Stud. Mycol.">
        <title>101 Dothideomycetes genomes: a test case for predicting lifestyles and emergence of pathogens.</title>
        <authorList>
            <person name="Haridas S."/>
            <person name="Albert R."/>
            <person name="Binder M."/>
            <person name="Bloem J."/>
            <person name="Labutti K."/>
            <person name="Salamov A."/>
            <person name="Andreopoulos B."/>
            <person name="Baker S."/>
            <person name="Barry K."/>
            <person name="Bills G."/>
            <person name="Bluhm B."/>
            <person name="Cannon C."/>
            <person name="Castanera R."/>
            <person name="Culley D."/>
            <person name="Daum C."/>
            <person name="Ezra D."/>
            <person name="Gonzalez J."/>
            <person name="Henrissat B."/>
            <person name="Kuo A."/>
            <person name="Liang C."/>
            <person name="Lipzen A."/>
            <person name="Lutzoni F."/>
            <person name="Magnuson J."/>
            <person name="Mondo S."/>
            <person name="Nolan M."/>
            <person name="Ohm R."/>
            <person name="Pangilinan J."/>
            <person name="Park H.-J."/>
            <person name="Ramirez L."/>
            <person name="Alfaro M."/>
            <person name="Sun H."/>
            <person name="Tritt A."/>
            <person name="Yoshinaga Y."/>
            <person name="Zwiers L.-H."/>
            <person name="Turgeon B."/>
            <person name="Goodwin S."/>
            <person name="Spatafora J."/>
            <person name="Crous P."/>
            <person name="Grigoriev I."/>
        </authorList>
    </citation>
    <scope>NUCLEOTIDE SEQUENCE</scope>
    <source>
        <strain evidence="1">CBS 260.36</strain>
    </source>
</reference>
<accession>A0A9P4ITL5</accession>
<organism evidence="1 2">
    <name type="scientific">Myriangium duriaei CBS 260.36</name>
    <dbReference type="NCBI Taxonomy" id="1168546"/>
    <lineage>
        <taxon>Eukaryota</taxon>
        <taxon>Fungi</taxon>
        <taxon>Dikarya</taxon>
        <taxon>Ascomycota</taxon>
        <taxon>Pezizomycotina</taxon>
        <taxon>Dothideomycetes</taxon>
        <taxon>Dothideomycetidae</taxon>
        <taxon>Myriangiales</taxon>
        <taxon>Myriangiaceae</taxon>
        <taxon>Myriangium</taxon>
    </lineage>
</organism>
<evidence type="ECO:0000313" key="2">
    <source>
        <dbReference type="Proteomes" id="UP000799439"/>
    </source>
</evidence>
<keyword evidence="2" id="KW-1185">Reference proteome</keyword>
<gene>
    <name evidence="1" type="ORF">K461DRAFT_281828</name>
</gene>
<dbReference type="AlphaFoldDB" id="A0A9P4ITL5"/>
<dbReference type="EMBL" id="ML996091">
    <property type="protein sequence ID" value="KAF2149446.1"/>
    <property type="molecule type" value="Genomic_DNA"/>
</dbReference>
<protein>
    <submittedName>
        <fullName evidence="1">Uncharacterized protein</fullName>
    </submittedName>
</protein>
<comment type="caution">
    <text evidence="1">The sequence shown here is derived from an EMBL/GenBank/DDBJ whole genome shotgun (WGS) entry which is preliminary data.</text>
</comment>
<name>A0A9P4ITL5_9PEZI</name>
<dbReference type="Proteomes" id="UP000799439">
    <property type="component" value="Unassembled WGS sequence"/>
</dbReference>
<sequence>MLGNAALLLRLHAAPHMLLQVTPLLRFGDTRTDNQIHEARRSTGGRQFPTNNRTWQLRDSGTWGSDFNDKLAFSGAIRVPTTRRFHSGGMVERPRRACPFTERIVSRAR</sequence>